<dbReference type="GO" id="GO:0016020">
    <property type="term" value="C:membrane"/>
    <property type="evidence" value="ECO:0007669"/>
    <property type="project" value="TreeGrafter"/>
</dbReference>
<dbReference type="GO" id="GO:0004620">
    <property type="term" value="F:phospholipase activity"/>
    <property type="evidence" value="ECO:0007669"/>
    <property type="project" value="TreeGrafter"/>
</dbReference>
<keyword evidence="3" id="KW-1185">Reference proteome</keyword>
<gene>
    <name evidence="2" type="ORF">HXX76_016089</name>
</gene>
<comment type="caution">
    <text evidence="2">The sequence shown here is derived from an EMBL/GenBank/DDBJ whole genome shotgun (WGS) entry which is preliminary data.</text>
</comment>
<accession>A0A835S8P0</accession>
<dbReference type="Proteomes" id="UP000650467">
    <property type="component" value="Unassembled WGS sequence"/>
</dbReference>
<feature type="region of interest" description="Disordered" evidence="1">
    <location>
        <begin position="768"/>
        <end position="793"/>
    </location>
</feature>
<feature type="compositionally biased region" description="Basic and acidic residues" evidence="1">
    <location>
        <begin position="702"/>
        <end position="712"/>
    </location>
</feature>
<organism evidence="2 3">
    <name type="scientific">Chlamydomonas incerta</name>
    <dbReference type="NCBI Taxonomy" id="51695"/>
    <lineage>
        <taxon>Eukaryota</taxon>
        <taxon>Viridiplantae</taxon>
        <taxon>Chlorophyta</taxon>
        <taxon>core chlorophytes</taxon>
        <taxon>Chlorophyceae</taxon>
        <taxon>CS clade</taxon>
        <taxon>Chlamydomonadales</taxon>
        <taxon>Chlamydomonadaceae</taxon>
        <taxon>Chlamydomonas</taxon>
    </lineage>
</organism>
<feature type="region of interest" description="Disordered" evidence="1">
    <location>
        <begin position="687"/>
        <end position="712"/>
    </location>
</feature>
<dbReference type="GO" id="GO:0046513">
    <property type="term" value="P:ceramide biosynthetic process"/>
    <property type="evidence" value="ECO:0007669"/>
    <property type="project" value="TreeGrafter"/>
</dbReference>
<dbReference type="PANTHER" id="PTHR12393:SF6">
    <property type="entry name" value="SPHINGOMYELIN PHOSPHODIESTERASE 2"/>
    <property type="match status" value="1"/>
</dbReference>
<dbReference type="AlphaFoldDB" id="A0A835S8P0"/>
<evidence type="ECO:0000313" key="2">
    <source>
        <dbReference type="EMBL" id="KAG2422364.1"/>
    </source>
</evidence>
<feature type="compositionally biased region" description="Low complexity" evidence="1">
    <location>
        <begin position="688"/>
        <end position="701"/>
    </location>
</feature>
<dbReference type="GO" id="GO:0005783">
    <property type="term" value="C:endoplasmic reticulum"/>
    <property type="evidence" value="ECO:0007669"/>
    <property type="project" value="TreeGrafter"/>
</dbReference>
<dbReference type="SUPFAM" id="SSF140860">
    <property type="entry name" value="Pseudo ankyrin repeat-like"/>
    <property type="match status" value="1"/>
</dbReference>
<dbReference type="GO" id="GO:0071944">
    <property type="term" value="C:cell periphery"/>
    <property type="evidence" value="ECO:0007669"/>
    <property type="project" value="TreeGrafter"/>
</dbReference>
<proteinExistence type="predicted"/>
<evidence type="ECO:0000313" key="3">
    <source>
        <dbReference type="Proteomes" id="UP000650467"/>
    </source>
</evidence>
<feature type="compositionally biased region" description="Acidic residues" evidence="1">
    <location>
        <begin position="770"/>
        <end position="793"/>
    </location>
</feature>
<name>A0A835S8P0_CHLIN</name>
<dbReference type="EMBL" id="JAEHOC010000111">
    <property type="protein sequence ID" value="KAG2422364.1"/>
    <property type="molecule type" value="Genomic_DNA"/>
</dbReference>
<dbReference type="OrthoDB" id="548202at2759"/>
<protein>
    <submittedName>
        <fullName evidence="2">Uncharacterized protein</fullName>
    </submittedName>
</protein>
<dbReference type="PANTHER" id="PTHR12393">
    <property type="entry name" value="SPHINGOMYELIN PHOSPHODIESTERASE RELATED"/>
    <property type="match status" value="1"/>
</dbReference>
<evidence type="ECO:0000256" key="1">
    <source>
        <dbReference type="SAM" id="MobiDB-lite"/>
    </source>
</evidence>
<dbReference type="GO" id="GO:0030149">
    <property type="term" value="P:sphingolipid catabolic process"/>
    <property type="evidence" value="ECO:0007669"/>
    <property type="project" value="TreeGrafter"/>
</dbReference>
<sequence length="793" mass="83443">METGLRTNRNAASPFTKLTPELVRKIASFSWAPDVIAGLKLSCKDAAAACRGENYFVITLAQPATRLEPKRRSNPVIAAAPWPGWQFVAHWGRSEPWQQLTVRQRQRLLCLAASSGHGPSLNAALKHCGCSVKSQVLASAAWAGQTAACNRLLAEGCEVGLEAVCAAAEAGHLSLCSLLWGKRDRNYISYSELGELEDPAEVDVVRVAEAACFGGHARVLKWLERDEGLNDESERVGQAYKRLAVMASLAKAAARGGRMSLMRRLDDELQDHDDGAGSWQQRLLCHVALGCPLPVFRELADRWQQLEPPQPGVPTAAAAAAADRECTVLLFALGNRTPDWREKVELVLTRRPDYLAAAVRAEHDTHPLADRRLFKWAAAQPDFEHRVRYLVSDKGAGAAAARAAAVAAAGAVDVGALRFLLDEHGMRLFEKCICEAAAHDQHAVLEFLRAGGEVQLQPIAESGSVEQLEWALGLAASGAGVAAAQGPAPAAQRLLFAALEAGNLAAASHLHARGLAPVLPTAGQVVDLCRQRTVEPGSFASVRWLVEQRRGGQAAAAGGAGTGGAAAGAAGTGGAAGAGGAVANGGAAGAGGAAAIGRAAAIGGLAAGEAAVGLADAEWKGLLDEVGLDGRLRGRFSENQWEWLKAAFLASPVLPHATAASTAGESGLSRTAIVGVGGVVNNRKRAEAASAGPEGSGLRAAARAEHEGGRGRERVEERVAGVMAARRVVVAAVERRFREKIVWEEALRADAYGDIEAEYREAMARGAEYGGDEGDFYDSEDDFDEDEDMDYPF</sequence>
<reference evidence="2" key="1">
    <citation type="journal article" date="2020" name="bioRxiv">
        <title>Comparative genomics of Chlamydomonas.</title>
        <authorList>
            <person name="Craig R.J."/>
            <person name="Hasan A.R."/>
            <person name="Ness R.W."/>
            <person name="Keightley P.D."/>
        </authorList>
    </citation>
    <scope>NUCLEOTIDE SEQUENCE</scope>
    <source>
        <strain evidence="2">SAG 7.73</strain>
    </source>
</reference>